<proteinExistence type="predicted"/>
<name>A0ABP0MSJ4_9DINO</name>
<sequence length="269" mass="30346">MCMDGIDACFAGLPLFGELPSGWRRLELDYEMEASPRNLMLVPPICTATVYYSGRAVVPVEYLKKRVRGQMILATRGLIRLVSHKVREIVRANPWLGGRLRKGFGRPFLAIPKSPMEDHFVECKDALSINPGMCFRDLVGHVQMSSATLKCGLACLNRNEQLFRVAVLPAQPDHFLLVVSLNHTIGDGFTFYKLCGMLDSAVICQKQGWSWGSAQEDDLTVFEPRLDLDFMKHAAVMRSRTLRRAEVGQNNLLSDEFQPEPWATWDAEE</sequence>
<comment type="caution">
    <text evidence="1">The sequence shown here is derived from an EMBL/GenBank/DDBJ whole genome shotgun (WGS) entry which is preliminary data.</text>
</comment>
<organism evidence="1 2">
    <name type="scientific">Durusdinium trenchii</name>
    <dbReference type="NCBI Taxonomy" id="1381693"/>
    <lineage>
        <taxon>Eukaryota</taxon>
        <taxon>Sar</taxon>
        <taxon>Alveolata</taxon>
        <taxon>Dinophyceae</taxon>
        <taxon>Suessiales</taxon>
        <taxon>Symbiodiniaceae</taxon>
        <taxon>Durusdinium</taxon>
    </lineage>
</organism>
<reference evidence="1 2" key="1">
    <citation type="submission" date="2024-02" db="EMBL/GenBank/DDBJ databases">
        <authorList>
            <person name="Chen Y."/>
            <person name="Shah S."/>
            <person name="Dougan E. K."/>
            <person name="Thang M."/>
            <person name="Chan C."/>
        </authorList>
    </citation>
    <scope>NUCLEOTIDE SEQUENCE [LARGE SCALE GENOMIC DNA]</scope>
</reference>
<evidence type="ECO:0000313" key="2">
    <source>
        <dbReference type="Proteomes" id="UP001642484"/>
    </source>
</evidence>
<dbReference type="Proteomes" id="UP001642484">
    <property type="component" value="Unassembled WGS sequence"/>
</dbReference>
<keyword evidence="2" id="KW-1185">Reference proteome</keyword>
<protein>
    <submittedName>
        <fullName evidence="1">Uncharacterized protein</fullName>
    </submittedName>
</protein>
<accession>A0ABP0MSJ4</accession>
<dbReference type="EMBL" id="CAXAMN010018779">
    <property type="protein sequence ID" value="CAK9052989.1"/>
    <property type="molecule type" value="Genomic_DNA"/>
</dbReference>
<evidence type="ECO:0000313" key="1">
    <source>
        <dbReference type="EMBL" id="CAK9052989.1"/>
    </source>
</evidence>
<gene>
    <name evidence="1" type="ORF">CCMP2556_LOCUS26676</name>
</gene>